<keyword evidence="5" id="KW-1185">Reference proteome</keyword>
<dbReference type="GO" id="GO:0009295">
    <property type="term" value="C:nucleoid"/>
    <property type="evidence" value="ECO:0007669"/>
    <property type="project" value="InterPro"/>
</dbReference>
<dbReference type="EMBL" id="VLKT01000008">
    <property type="protein sequence ID" value="TWI40046.1"/>
    <property type="molecule type" value="Genomic_DNA"/>
</dbReference>
<dbReference type="GO" id="GO:0005737">
    <property type="term" value="C:cytoplasm"/>
    <property type="evidence" value="ECO:0007669"/>
    <property type="project" value="UniProtKB-SubCell"/>
</dbReference>
<dbReference type="AlphaFoldDB" id="A0A562P7T5"/>
<gene>
    <name evidence="4" type="ORF">IQ26_01651</name>
</gene>
<accession>A0A562P7T5</accession>
<evidence type="ECO:0000256" key="3">
    <source>
        <dbReference type="ARBA" id="ARBA00022490"/>
    </source>
</evidence>
<comment type="subcellular location">
    <subcellularLocation>
        <location evidence="1">Cytoplasm</location>
    </subcellularLocation>
</comment>
<evidence type="ECO:0000313" key="4">
    <source>
        <dbReference type="EMBL" id="TWI40046.1"/>
    </source>
</evidence>
<reference evidence="4 5" key="1">
    <citation type="journal article" date="2015" name="Stand. Genomic Sci.">
        <title>Genomic Encyclopedia of Bacterial and Archaeal Type Strains, Phase III: the genomes of soil and plant-associated and newly described type strains.</title>
        <authorList>
            <person name="Whitman W.B."/>
            <person name="Woyke T."/>
            <person name="Klenk H.P."/>
            <person name="Zhou Y."/>
            <person name="Lilburn T.G."/>
            <person name="Beck B.J."/>
            <person name="De Vos P."/>
            <person name="Vandamme P."/>
            <person name="Eisen J.A."/>
            <person name="Garrity G."/>
            <person name="Hugenholtz P."/>
            <person name="Kyrpides N.C."/>
        </authorList>
    </citation>
    <scope>NUCLEOTIDE SEQUENCE [LARGE SCALE GENOMIC DNA]</scope>
    <source>
        <strain evidence="4 5">CGMCC 1.2546</strain>
    </source>
</reference>
<dbReference type="Pfam" id="PF04245">
    <property type="entry name" value="NA37"/>
    <property type="match status" value="1"/>
</dbReference>
<sequence>MTNHIFSVAIHHQQRGVDGAYTVLSGNSAIAVSQTATRLIDELHKLYARRASKAYGKFASDTVNYPTSTNLQNYLEGTTDFEALTLALMATLAKQAQAKSASTGGHVFFAHFEREKAQYLLVAIVTDKLSAALTANQDLEDVKHLDVEGFRFAGRVGVTGWAAGEQRYIGFLKGKGAVSDYFKEFLGCDTTIQSRVETTSLVNALKTFADRQKFDAAQREMFMDKALSICDRDARDDRPVDFATLANELHPENPEALVEVLADPKLSLNDGFVADRRALKGLVNFKKKTANWSVEFERRALHAGKVRYNPEEKSITLMDVPEDMQRELGEEMRDG</sequence>
<dbReference type="PANTHER" id="PTHR38772:SF1">
    <property type="entry name" value="NUCLEOID-ASSOCIATED PROTEIN YEJK"/>
    <property type="match status" value="1"/>
</dbReference>
<proteinExistence type="inferred from homology"/>
<protein>
    <submittedName>
        <fullName evidence="4">Nucleoid-associated protein</fullName>
    </submittedName>
</protein>
<name>A0A562P7T5_9HYPH</name>
<evidence type="ECO:0000256" key="2">
    <source>
        <dbReference type="ARBA" id="ARBA00009035"/>
    </source>
</evidence>
<evidence type="ECO:0000313" key="5">
    <source>
        <dbReference type="Proteomes" id="UP000317122"/>
    </source>
</evidence>
<evidence type="ECO:0000256" key="1">
    <source>
        <dbReference type="ARBA" id="ARBA00004496"/>
    </source>
</evidence>
<dbReference type="InterPro" id="IPR007358">
    <property type="entry name" value="Nucleoid_associated_NdpA"/>
</dbReference>
<keyword evidence="3" id="KW-0963">Cytoplasm</keyword>
<organism evidence="4 5">
    <name type="scientific">Mesorhizobium tianshanense</name>
    <dbReference type="NCBI Taxonomy" id="39844"/>
    <lineage>
        <taxon>Bacteria</taxon>
        <taxon>Pseudomonadati</taxon>
        <taxon>Pseudomonadota</taxon>
        <taxon>Alphaproteobacteria</taxon>
        <taxon>Hyphomicrobiales</taxon>
        <taxon>Phyllobacteriaceae</taxon>
        <taxon>Mesorhizobium</taxon>
    </lineage>
</organism>
<dbReference type="OrthoDB" id="7540719at2"/>
<comment type="caution">
    <text evidence="4">The sequence shown here is derived from an EMBL/GenBank/DDBJ whole genome shotgun (WGS) entry which is preliminary data.</text>
</comment>
<comment type="similarity">
    <text evidence="2">Belongs to the YejK family.</text>
</comment>
<dbReference type="PANTHER" id="PTHR38772">
    <property type="match status" value="1"/>
</dbReference>
<dbReference type="Proteomes" id="UP000317122">
    <property type="component" value="Unassembled WGS sequence"/>
</dbReference>
<dbReference type="RefSeq" id="WP_145715736.1">
    <property type="nucleotide sequence ID" value="NZ_BSPF01000115.1"/>
</dbReference>